<feature type="compositionally biased region" description="Basic and acidic residues" evidence="2">
    <location>
        <begin position="1"/>
        <end position="24"/>
    </location>
</feature>
<feature type="domain" description="PSP proline-rich" evidence="3">
    <location>
        <begin position="365"/>
        <end position="418"/>
    </location>
</feature>
<dbReference type="AlphaFoldDB" id="A0A1J4MFU7"/>
<sequence length="617" mass="72792">MVELTNVKETKEIDESEMEKRVEGLSEQMKNQQEYGIRNKKAEYKKLQNKLKKQRNKENRKRRRAGLEEENKQVVLNNKDMKEQLNQKEDRESTDEEVIYEIQENEELRKMFGEACKFLVGLDYQNTLEKDQSNDKSQNIQGERSKGKQEIESCEKVVENNNETDKNKRAEIIDSINNYEGVSMKLIMEEEEEEEEEREEKERKRRREFLQEMKNRNNGVVGKMTVKELKERTNHPELVEIWDTTAEDPEFLVYLKGCQGSVKIPQHWNSKRRYLQGKKGLERPPYQLPHFIEETKIAEIRALILEEESKMTMKQKQRRKIRPKLNRMDIDYQVLHDAFFIHSTKPHLTQFGDLYYEGKEFEFKFKNIRPGRLSQRLKDALGMQPNWPPPWLIRMQKYGPPPSYPYLRVPGVNSQIPNGCEFGFRPGEWGKPPLDDHGNPIWGLLPPIEDDDINYSKNPKITNNSKSNLYSSFDYWGEIEYNHFDDLEDSEDQDHDEHKEKQNHTSNIITNNTKNPNYTNSNNNDNVTICSSNLLTGGNNNNLYLVENPQDNKNSNQNNPSISVNTNPFLFNYNQISSNQDNKNKAGQQPLYTVLERKDLKMDDNSIFPSTYIYNHK</sequence>
<evidence type="ECO:0000256" key="2">
    <source>
        <dbReference type="SAM" id="MobiDB-lite"/>
    </source>
</evidence>
<feature type="compositionally biased region" description="Low complexity" evidence="2">
    <location>
        <begin position="504"/>
        <end position="525"/>
    </location>
</feature>
<dbReference type="PANTHER" id="PTHR12785">
    <property type="entry name" value="SPLICING FACTOR 3B"/>
    <property type="match status" value="1"/>
</dbReference>
<feature type="compositionally biased region" description="Basic and acidic residues" evidence="2">
    <location>
        <begin position="143"/>
        <end position="166"/>
    </location>
</feature>
<evidence type="ECO:0000313" key="4">
    <source>
        <dbReference type="EMBL" id="OII71908.1"/>
    </source>
</evidence>
<feature type="compositionally biased region" description="Low complexity" evidence="2">
    <location>
        <begin position="541"/>
        <end position="561"/>
    </location>
</feature>
<dbReference type="InterPro" id="IPR052584">
    <property type="entry name" value="U2_snRNP_Complex_Component"/>
</dbReference>
<dbReference type="Proteomes" id="UP000186176">
    <property type="component" value="Unassembled WGS sequence"/>
</dbReference>
<accession>A0A1J4MFU7</accession>
<evidence type="ECO:0000256" key="1">
    <source>
        <dbReference type="SAM" id="Coils"/>
    </source>
</evidence>
<gene>
    <name evidence="4" type="ORF">cubi_00716</name>
</gene>
<protein>
    <submittedName>
        <fullName evidence="4">U2 SNRNP protein</fullName>
    </submittedName>
</protein>
<keyword evidence="1" id="KW-0175">Coiled coil</keyword>
<reference evidence="4 5" key="1">
    <citation type="submission" date="2016-10" db="EMBL/GenBank/DDBJ databases">
        <title>Reductive evolution of mitochondrial metabolism and differential evolution of invasion-related proteins in Cryptosporidium.</title>
        <authorList>
            <person name="Liu S."/>
            <person name="Roellig D.M."/>
            <person name="Guo Y."/>
            <person name="Li N."/>
            <person name="Frace M.A."/>
            <person name="Tang K."/>
            <person name="Zhang L."/>
            <person name="Feng Y."/>
            <person name="Xiao L."/>
        </authorList>
    </citation>
    <scope>NUCLEOTIDE SEQUENCE [LARGE SCALE GENOMIC DNA]</scope>
    <source>
        <strain evidence="4">39726</strain>
    </source>
</reference>
<dbReference type="InterPro" id="IPR007180">
    <property type="entry name" value="DUF382"/>
</dbReference>
<feature type="compositionally biased region" description="Basic residues" evidence="2">
    <location>
        <begin position="47"/>
        <end position="64"/>
    </location>
</feature>
<feature type="region of interest" description="Disordered" evidence="2">
    <location>
        <begin position="1"/>
        <end position="96"/>
    </location>
</feature>
<dbReference type="Pfam" id="PF04037">
    <property type="entry name" value="DUF382"/>
    <property type="match status" value="1"/>
</dbReference>
<feature type="region of interest" description="Disordered" evidence="2">
    <location>
        <begin position="541"/>
        <end position="565"/>
    </location>
</feature>
<evidence type="ECO:0000259" key="3">
    <source>
        <dbReference type="SMART" id="SM00581"/>
    </source>
</evidence>
<proteinExistence type="predicted"/>
<feature type="region of interest" description="Disordered" evidence="2">
    <location>
        <begin position="488"/>
        <end position="525"/>
    </location>
</feature>
<feature type="coiled-coil region" evidence="1">
    <location>
        <begin position="184"/>
        <end position="213"/>
    </location>
</feature>
<dbReference type="RefSeq" id="XP_028873527.1">
    <property type="nucleotide sequence ID" value="XM_029017729.1"/>
</dbReference>
<dbReference type="GO" id="GO:0005634">
    <property type="term" value="C:nucleus"/>
    <property type="evidence" value="ECO:0007669"/>
    <property type="project" value="InterPro"/>
</dbReference>
<comment type="caution">
    <text evidence="4">The sequence shown here is derived from an EMBL/GenBank/DDBJ whole genome shotgun (WGS) entry which is preliminary data.</text>
</comment>
<dbReference type="PANTHER" id="PTHR12785:SF6">
    <property type="entry name" value="SPLICING FACTOR 3B SUBUNIT 2"/>
    <property type="match status" value="1"/>
</dbReference>
<name>A0A1J4MFU7_9CRYT</name>
<dbReference type="EMBL" id="LRBP01000027">
    <property type="protein sequence ID" value="OII71908.1"/>
    <property type="molecule type" value="Genomic_DNA"/>
</dbReference>
<keyword evidence="5" id="KW-1185">Reference proteome</keyword>
<feature type="compositionally biased region" description="Basic and acidic residues" evidence="2">
    <location>
        <begin position="79"/>
        <end position="91"/>
    </location>
</feature>
<dbReference type="GeneID" id="39977508"/>
<dbReference type="Pfam" id="PF04046">
    <property type="entry name" value="PSP"/>
    <property type="match status" value="1"/>
</dbReference>
<feature type="region of interest" description="Disordered" evidence="2">
    <location>
        <begin position="130"/>
        <end position="166"/>
    </location>
</feature>
<organism evidence="4 5">
    <name type="scientific">Cryptosporidium ubiquitum</name>
    <dbReference type="NCBI Taxonomy" id="857276"/>
    <lineage>
        <taxon>Eukaryota</taxon>
        <taxon>Sar</taxon>
        <taxon>Alveolata</taxon>
        <taxon>Apicomplexa</taxon>
        <taxon>Conoidasida</taxon>
        <taxon>Coccidia</taxon>
        <taxon>Eucoccidiorida</taxon>
        <taxon>Eimeriorina</taxon>
        <taxon>Cryptosporidiidae</taxon>
        <taxon>Cryptosporidium</taxon>
    </lineage>
</organism>
<dbReference type="VEuPathDB" id="CryptoDB:cubi_00716"/>
<evidence type="ECO:0000313" key="5">
    <source>
        <dbReference type="Proteomes" id="UP000186176"/>
    </source>
</evidence>
<dbReference type="OrthoDB" id="10260794at2759"/>
<dbReference type="SMART" id="SM00581">
    <property type="entry name" value="PSP"/>
    <property type="match status" value="1"/>
</dbReference>
<dbReference type="InterPro" id="IPR006568">
    <property type="entry name" value="PSP_pro-rich"/>
</dbReference>